<evidence type="ECO:0000256" key="10">
    <source>
        <dbReference type="ARBA" id="ARBA00022833"/>
    </source>
</evidence>
<feature type="compositionally biased region" description="Polar residues" evidence="13">
    <location>
        <begin position="545"/>
        <end position="555"/>
    </location>
</feature>
<feature type="domain" description="RING-type" evidence="14">
    <location>
        <begin position="81"/>
        <end position="121"/>
    </location>
</feature>
<dbReference type="Proteomes" id="UP000053989">
    <property type="component" value="Unassembled WGS sequence"/>
</dbReference>
<keyword evidence="10" id="KW-0862">Zinc</keyword>
<evidence type="ECO:0000256" key="6">
    <source>
        <dbReference type="ARBA" id="ARBA00022553"/>
    </source>
</evidence>
<comment type="subcellular location">
    <subcellularLocation>
        <location evidence="2">Cytoplasm</location>
    </subcellularLocation>
</comment>
<dbReference type="PROSITE" id="PS00028">
    <property type="entry name" value="ZINC_FINGER_C2H2_1"/>
    <property type="match status" value="1"/>
</dbReference>
<feature type="region of interest" description="Disordered" evidence="13">
    <location>
        <begin position="545"/>
        <end position="724"/>
    </location>
</feature>
<feature type="compositionally biased region" description="Low complexity" evidence="13">
    <location>
        <begin position="403"/>
        <end position="414"/>
    </location>
</feature>
<evidence type="ECO:0000256" key="1">
    <source>
        <dbReference type="ARBA" id="ARBA00000900"/>
    </source>
</evidence>
<protein>
    <recommendedName>
        <fullName evidence="4">RING-type E3 ubiquitin transferase</fullName>
        <ecNumber evidence="4">2.3.2.27</ecNumber>
    </recommendedName>
</protein>
<organism evidence="15 16">
    <name type="scientific">Scleroderma citrinum Foug A</name>
    <dbReference type="NCBI Taxonomy" id="1036808"/>
    <lineage>
        <taxon>Eukaryota</taxon>
        <taxon>Fungi</taxon>
        <taxon>Dikarya</taxon>
        <taxon>Basidiomycota</taxon>
        <taxon>Agaricomycotina</taxon>
        <taxon>Agaricomycetes</taxon>
        <taxon>Agaricomycetidae</taxon>
        <taxon>Boletales</taxon>
        <taxon>Sclerodermatineae</taxon>
        <taxon>Sclerodermataceae</taxon>
        <taxon>Scleroderma</taxon>
    </lineage>
</organism>
<dbReference type="GO" id="GO:0008270">
    <property type="term" value="F:zinc ion binding"/>
    <property type="evidence" value="ECO:0007669"/>
    <property type="project" value="UniProtKB-KW"/>
</dbReference>
<dbReference type="Pfam" id="PF23230">
    <property type="entry name" value="zf-C2H2_13"/>
    <property type="match status" value="1"/>
</dbReference>
<evidence type="ECO:0000256" key="12">
    <source>
        <dbReference type="PROSITE-ProRule" id="PRU00175"/>
    </source>
</evidence>
<dbReference type="AlphaFoldDB" id="A0A0C3DCT8"/>
<dbReference type="GO" id="GO:0043022">
    <property type="term" value="F:ribosome binding"/>
    <property type="evidence" value="ECO:0007669"/>
    <property type="project" value="TreeGrafter"/>
</dbReference>
<feature type="region of interest" description="Disordered" evidence="13">
    <location>
        <begin position="1"/>
        <end position="69"/>
    </location>
</feature>
<feature type="compositionally biased region" description="Polar residues" evidence="13">
    <location>
        <begin position="608"/>
        <end position="631"/>
    </location>
</feature>
<dbReference type="InParanoid" id="A0A0C3DCT8"/>
<dbReference type="STRING" id="1036808.A0A0C3DCT8"/>
<evidence type="ECO:0000256" key="11">
    <source>
        <dbReference type="ARBA" id="ARBA00035113"/>
    </source>
</evidence>
<evidence type="ECO:0000256" key="13">
    <source>
        <dbReference type="SAM" id="MobiDB-lite"/>
    </source>
</evidence>
<dbReference type="FunCoup" id="A0A0C3DCT8">
    <property type="interactions" value="72"/>
</dbReference>
<dbReference type="InterPro" id="IPR056437">
    <property type="entry name" value="Znf-C2H2_ZNF598/HEL2"/>
</dbReference>
<evidence type="ECO:0000256" key="5">
    <source>
        <dbReference type="ARBA" id="ARBA00022490"/>
    </source>
</evidence>
<name>A0A0C3DCT8_9AGAM</name>
<evidence type="ECO:0000256" key="9">
    <source>
        <dbReference type="ARBA" id="ARBA00022771"/>
    </source>
</evidence>
<dbReference type="Pfam" id="PF25447">
    <property type="entry name" value="RING_ZNF598"/>
    <property type="match status" value="1"/>
</dbReference>
<dbReference type="PROSITE" id="PS50089">
    <property type="entry name" value="ZF_RING_2"/>
    <property type="match status" value="1"/>
</dbReference>
<proteinExistence type="inferred from homology"/>
<evidence type="ECO:0000313" key="15">
    <source>
        <dbReference type="EMBL" id="KIM58540.1"/>
    </source>
</evidence>
<dbReference type="InterPro" id="IPR013087">
    <property type="entry name" value="Znf_C2H2_type"/>
</dbReference>
<dbReference type="CDD" id="cd16615">
    <property type="entry name" value="RING-HC_ZNF598"/>
    <property type="match status" value="1"/>
</dbReference>
<dbReference type="GO" id="GO:0061630">
    <property type="term" value="F:ubiquitin protein ligase activity"/>
    <property type="evidence" value="ECO:0007669"/>
    <property type="project" value="UniProtKB-EC"/>
</dbReference>
<accession>A0A0C3DCT8</accession>
<sequence>MSSSTATQTRGQRLQEPAKRGTRGRGGRRGGSKASRGKNDKPSPPSNATSPEEMISVPEKPVKDTPDAPNPVAEVSDAAICWICAEPVKYYSVSACNHRTCHICALRLRALYKKLECTFCKEPQPTVIFTCSLDAPFSSYRPDDIPHKDFKLSIYFETVDMMEETLVLLRFNCPDQGCDYAGSGWGDLKLHVRGVHGKILCDLCLRSKKVFAHEHSLYPPNIFPFHLPSMPNRSHKQVPKGPIEGGVHPLCEFCRECFFSDDELYVHMRERHEECFICKRNEVRDQYFQNYESLEAHFTQAHFACTNFACQAQKFVVFGSALDLKAHQVEVHGTEMSSRDKKDARRVEADFAFDNAMGSSRRSRLAREREQEPPPASNRPPIRPAGNRREAFGGRLTGEAGMASAATTPSGTPVPSTPPEDTDPVVGERHASFLSRLQTIARNPTNALPAVKAAIRGYRANELTARDIISTIWNVLDNDLDDTASIINGVVDLLDDEEQKSNLLASWNSFKIEQRQHFTELVPTSVGTAYAGVASGRVINAKNATARSSKQSSRQVWDRVAQAAGSSSSSRVVPGALPRGDSSSRIANRFPPLLGSSTHPPSPRILPTQRSTPQTPGPSISSSLVPPTSTPKVLVTQRKPPELSSAAFPELPPSTNARIKPPVRGNQSSSIRGGVVPANSAWRTNDGHPTAVDTGPGLLSDQVQELPNGEGAGGKGKKLKGKQKQTLFVLGAFPT</sequence>
<evidence type="ECO:0000259" key="14">
    <source>
        <dbReference type="PROSITE" id="PS50089"/>
    </source>
</evidence>
<dbReference type="InterPro" id="IPR044288">
    <property type="entry name" value="ZNF598/HEL2"/>
</dbReference>
<evidence type="ECO:0000256" key="2">
    <source>
        <dbReference type="ARBA" id="ARBA00004496"/>
    </source>
</evidence>
<dbReference type="GO" id="GO:0072344">
    <property type="term" value="P:rescue of stalled ribosome"/>
    <property type="evidence" value="ECO:0007669"/>
    <property type="project" value="InterPro"/>
</dbReference>
<keyword evidence="6" id="KW-0597">Phosphoprotein</keyword>
<comment type="pathway">
    <text evidence="3">Protein modification; protein ubiquitination.</text>
</comment>
<dbReference type="Pfam" id="PF23202">
    <property type="entry name" value="PAH_ZNF598"/>
    <property type="match status" value="1"/>
</dbReference>
<dbReference type="EMBL" id="KN822084">
    <property type="protein sequence ID" value="KIM58540.1"/>
    <property type="molecule type" value="Genomic_DNA"/>
</dbReference>
<gene>
    <name evidence="15" type="ORF">SCLCIDRAFT_127897</name>
</gene>
<reference evidence="16" key="2">
    <citation type="submission" date="2015-01" db="EMBL/GenBank/DDBJ databases">
        <title>Evolutionary Origins and Diversification of the Mycorrhizal Mutualists.</title>
        <authorList>
            <consortium name="DOE Joint Genome Institute"/>
            <consortium name="Mycorrhizal Genomics Consortium"/>
            <person name="Kohler A."/>
            <person name="Kuo A."/>
            <person name="Nagy L.G."/>
            <person name="Floudas D."/>
            <person name="Copeland A."/>
            <person name="Barry K.W."/>
            <person name="Cichocki N."/>
            <person name="Veneault-Fourrey C."/>
            <person name="LaButti K."/>
            <person name="Lindquist E.A."/>
            <person name="Lipzen A."/>
            <person name="Lundell T."/>
            <person name="Morin E."/>
            <person name="Murat C."/>
            <person name="Riley R."/>
            <person name="Ohm R."/>
            <person name="Sun H."/>
            <person name="Tunlid A."/>
            <person name="Henrissat B."/>
            <person name="Grigoriev I.V."/>
            <person name="Hibbett D.S."/>
            <person name="Martin F."/>
        </authorList>
    </citation>
    <scope>NUCLEOTIDE SEQUENCE [LARGE SCALE GENOMIC DNA]</scope>
    <source>
        <strain evidence="16">Foug A</strain>
    </source>
</reference>
<dbReference type="GO" id="GO:0016567">
    <property type="term" value="P:protein ubiquitination"/>
    <property type="evidence" value="ECO:0007669"/>
    <property type="project" value="TreeGrafter"/>
</dbReference>
<evidence type="ECO:0000313" key="16">
    <source>
        <dbReference type="Proteomes" id="UP000053989"/>
    </source>
</evidence>
<dbReference type="OrthoDB" id="3838338at2759"/>
<dbReference type="InterPro" id="IPR057634">
    <property type="entry name" value="PAH_ZNF598/HEL2"/>
</dbReference>
<reference evidence="15 16" key="1">
    <citation type="submission" date="2014-04" db="EMBL/GenBank/DDBJ databases">
        <authorList>
            <consortium name="DOE Joint Genome Institute"/>
            <person name="Kuo A."/>
            <person name="Kohler A."/>
            <person name="Nagy L.G."/>
            <person name="Floudas D."/>
            <person name="Copeland A."/>
            <person name="Barry K.W."/>
            <person name="Cichocki N."/>
            <person name="Veneault-Fourrey C."/>
            <person name="LaButti K."/>
            <person name="Lindquist E.A."/>
            <person name="Lipzen A."/>
            <person name="Lundell T."/>
            <person name="Morin E."/>
            <person name="Murat C."/>
            <person name="Sun H."/>
            <person name="Tunlid A."/>
            <person name="Henrissat B."/>
            <person name="Grigoriev I.V."/>
            <person name="Hibbett D.S."/>
            <person name="Martin F."/>
            <person name="Nordberg H.P."/>
            <person name="Cantor M.N."/>
            <person name="Hua S.X."/>
        </authorList>
    </citation>
    <scope>NUCLEOTIDE SEQUENCE [LARGE SCALE GENOMIC DNA]</scope>
    <source>
        <strain evidence="15 16">Foug A</strain>
    </source>
</reference>
<comment type="catalytic activity">
    <reaction evidence="1">
        <text>S-ubiquitinyl-[E2 ubiquitin-conjugating enzyme]-L-cysteine + [acceptor protein]-L-lysine = [E2 ubiquitin-conjugating enzyme]-L-cysteine + N(6)-ubiquitinyl-[acceptor protein]-L-lysine.</text>
        <dbReference type="EC" id="2.3.2.27"/>
    </reaction>
</comment>
<evidence type="ECO:0000256" key="4">
    <source>
        <dbReference type="ARBA" id="ARBA00012483"/>
    </source>
</evidence>
<feature type="region of interest" description="Disordered" evidence="13">
    <location>
        <begin position="350"/>
        <end position="426"/>
    </location>
</feature>
<dbReference type="EC" id="2.3.2.27" evidence="4"/>
<dbReference type="InterPro" id="IPR041888">
    <property type="entry name" value="RING-HC_ZNF598/HEL2"/>
</dbReference>
<dbReference type="SMART" id="SM00355">
    <property type="entry name" value="ZnF_C2H2"/>
    <property type="match status" value="4"/>
</dbReference>
<dbReference type="InterPro" id="IPR001841">
    <property type="entry name" value="Znf_RING"/>
</dbReference>
<keyword evidence="16" id="KW-1185">Reference proteome</keyword>
<evidence type="ECO:0000256" key="3">
    <source>
        <dbReference type="ARBA" id="ARBA00004906"/>
    </source>
</evidence>
<feature type="compositionally biased region" description="Polar residues" evidence="13">
    <location>
        <begin position="1"/>
        <end position="12"/>
    </location>
</feature>
<comment type="similarity">
    <text evidence="11">Belongs to the ZNF598/HEL2 family.</text>
</comment>
<evidence type="ECO:0000256" key="7">
    <source>
        <dbReference type="ARBA" id="ARBA00022679"/>
    </source>
</evidence>
<evidence type="ECO:0000256" key="8">
    <source>
        <dbReference type="ARBA" id="ARBA00022723"/>
    </source>
</evidence>
<keyword evidence="5" id="KW-0963">Cytoplasm</keyword>
<feature type="compositionally biased region" description="Basic residues" evidence="13">
    <location>
        <begin position="20"/>
        <end position="31"/>
    </location>
</feature>
<keyword evidence="9 12" id="KW-0863">Zinc-finger</keyword>
<dbReference type="GO" id="GO:0005737">
    <property type="term" value="C:cytoplasm"/>
    <property type="evidence" value="ECO:0007669"/>
    <property type="project" value="UniProtKB-SubCell"/>
</dbReference>
<keyword evidence="8" id="KW-0479">Metal-binding</keyword>
<keyword evidence="7" id="KW-0808">Transferase</keyword>
<dbReference type="PANTHER" id="PTHR22938">
    <property type="entry name" value="ZINC FINGER PROTEIN 598"/>
    <property type="match status" value="1"/>
</dbReference>
<dbReference type="HOGENOM" id="CLU_008515_0_0_1"/>
<feature type="compositionally biased region" description="Pro residues" evidence="13">
    <location>
        <begin position="373"/>
        <end position="383"/>
    </location>
</feature>
<dbReference type="PANTHER" id="PTHR22938:SF0">
    <property type="entry name" value="E3 UBIQUITIN-PROTEIN LIGASE ZNF598"/>
    <property type="match status" value="1"/>
</dbReference>